<proteinExistence type="predicted"/>
<dbReference type="GO" id="GO:0005637">
    <property type="term" value="C:nuclear inner membrane"/>
    <property type="evidence" value="ECO:0007669"/>
    <property type="project" value="UniProtKB-SubCell"/>
</dbReference>
<dbReference type="PANTHER" id="PTHR47808:SF2">
    <property type="entry name" value="LEM DOMAIN-CONTAINING PROTEIN 2"/>
    <property type="match status" value="1"/>
</dbReference>
<keyword evidence="4 8" id="KW-1133">Transmembrane helix</keyword>
<dbReference type="InterPro" id="IPR018996">
    <property type="entry name" value="Man1/Src1-like_C"/>
</dbReference>
<sequence length="600" mass="67566">MLQDSSFGHTMPSYHGTAAKKPRLKHFDSLAVTKNKFAREREDEEDDEGDRSKLLPKRSARLVTSVKDEDVVDLEHIEDVSKLETVEGDEILQALMCTNTPRKDRKFAAESSRTASDERDRAFLRRRHLALQKYSVVPDEKEQENDKWQYRESTTGTIVIERKKESSSTTAVMEQRKKNATKKVATVMEQDGPEQEPAAASPDTVAEPVATPTSVEDESDDGDKESTESKIARLSQAKDIGWRHYVLWILAGSVMLCTLVIAFPSFKVLFQPVIPFCDSDHEESYSIVTLQDFDYTKALQPYSGDATTGSCRACPLFGNCSSGGLQSCMPPYELSNGVCVESTEVRQDLHHLASLIQHFIITKAAEDIRNTTLWGSLFGGEHGMTQDDFTTPIKVFLSDIQDLLADTIAYGKAVTSLPRQYVLNRAMDLALRDLKDIFVGEKDQILVGRSILPWSYQAKHQLYTHARLILFVIALTALLGLAYRHVMVSRTERGLIDRLVKEVRFALLKRTAHSDKAYPADHLRDDLFDILPNISPRDRKWLRESVWPRVAALVEDDSRVRSRTTTVSGNKMVVWEWISVAPTNTNTLQGAKQALLSKLT</sequence>
<evidence type="ECO:0000256" key="4">
    <source>
        <dbReference type="ARBA" id="ARBA00022989"/>
    </source>
</evidence>
<dbReference type="AlphaFoldDB" id="K3WC06"/>
<dbReference type="eggNOG" id="ENOG502S5SK">
    <property type="taxonomic scope" value="Eukaryota"/>
</dbReference>
<dbReference type="EnsemblProtists" id="PYU1_T002497">
    <property type="protein sequence ID" value="PYU1_T002497"/>
    <property type="gene ID" value="PYU1_G002494"/>
</dbReference>
<evidence type="ECO:0000256" key="1">
    <source>
        <dbReference type="ARBA" id="ARBA00004540"/>
    </source>
</evidence>
<evidence type="ECO:0000256" key="6">
    <source>
        <dbReference type="ARBA" id="ARBA00023242"/>
    </source>
</evidence>
<dbReference type="InterPro" id="IPR044780">
    <property type="entry name" value="Heh2/Src1"/>
</dbReference>
<reference evidence="10" key="3">
    <citation type="submission" date="2014-11" db="UniProtKB">
        <authorList>
            <consortium name="EnsemblProtists"/>
        </authorList>
    </citation>
    <scope>IDENTIFICATION</scope>
    <source>
        <strain evidence="10">DAOM BR144</strain>
    </source>
</reference>
<feature type="region of interest" description="Disordered" evidence="7">
    <location>
        <begin position="163"/>
        <end position="230"/>
    </location>
</feature>
<dbReference type="GO" id="GO:0005783">
    <property type="term" value="C:endoplasmic reticulum"/>
    <property type="evidence" value="ECO:0007669"/>
    <property type="project" value="TreeGrafter"/>
</dbReference>
<accession>K3WC06</accession>
<feature type="region of interest" description="Disordered" evidence="7">
    <location>
        <begin position="35"/>
        <end position="57"/>
    </location>
</feature>
<dbReference type="STRING" id="431595.K3WC06"/>
<evidence type="ECO:0000256" key="8">
    <source>
        <dbReference type="SAM" id="Phobius"/>
    </source>
</evidence>
<keyword evidence="3 8" id="KW-0812">Transmembrane</keyword>
<evidence type="ECO:0000313" key="10">
    <source>
        <dbReference type="EnsemblProtists" id="PYU1_T002497"/>
    </source>
</evidence>
<dbReference type="PANTHER" id="PTHR47808">
    <property type="entry name" value="INNER NUCLEAR MEMBRANE PROTEIN HEH2-RELATED"/>
    <property type="match status" value="1"/>
</dbReference>
<dbReference type="GO" id="GO:0003682">
    <property type="term" value="F:chromatin binding"/>
    <property type="evidence" value="ECO:0007669"/>
    <property type="project" value="InterPro"/>
</dbReference>
<feature type="transmembrane region" description="Helical" evidence="8">
    <location>
        <begin position="462"/>
        <end position="483"/>
    </location>
</feature>
<reference evidence="11" key="1">
    <citation type="journal article" date="2010" name="Genome Biol.">
        <title>Genome sequence of the necrotrophic plant pathogen Pythium ultimum reveals original pathogenicity mechanisms and effector repertoire.</title>
        <authorList>
            <person name="Levesque C.A."/>
            <person name="Brouwer H."/>
            <person name="Cano L."/>
            <person name="Hamilton J.P."/>
            <person name="Holt C."/>
            <person name="Huitema E."/>
            <person name="Raffaele S."/>
            <person name="Robideau G.P."/>
            <person name="Thines M."/>
            <person name="Win J."/>
            <person name="Zerillo M.M."/>
            <person name="Beakes G.W."/>
            <person name="Boore J.L."/>
            <person name="Busam D."/>
            <person name="Dumas B."/>
            <person name="Ferriera S."/>
            <person name="Fuerstenberg S.I."/>
            <person name="Gachon C.M."/>
            <person name="Gaulin E."/>
            <person name="Govers F."/>
            <person name="Grenville-Briggs L."/>
            <person name="Horner N."/>
            <person name="Hostetler J."/>
            <person name="Jiang R.H."/>
            <person name="Johnson J."/>
            <person name="Krajaejun T."/>
            <person name="Lin H."/>
            <person name="Meijer H.J."/>
            <person name="Moore B."/>
            <person name="Morris P."/>
            <person name="Phuntmart V."/>
            <person name="Puiu D."/>
            <person name="Shetty J."/>
            <person name="Stajich J.E."/>
            <person name="Tripathy S."/>
            <person name="Wawra S."/>
            <person name="van West P."/>
            <person name="Whitty B.R."/>
            <person name="Coutinho P.M."/>
            <person name="Henrissat B."/>
            <person name="Martin F."/>
            <person name="Thomas P.D."/>
            <person name="Tyler B.M."/>
            <person name="De Vries R.P."/>
            <person name="Kamoun S."/>
            <person name="Yandell M."/>
            <person name="Tisserat N."/>
            <person name="Buell C.R."/>
        </authorList>
    </citation>
    <scope>NUCLEOTIDE SEQUENCE</scope>
    <source>
        <strain evidence="11">DAOM:BR144</strain>
    </source>
</reference>
<evidence type="ECO:0000256" key="7">
    <source>
        <dbReference type="SAM" id="MobiDB-lite"/>
    </source>
</evidence>
<dbReference type="Proteomes" id="UP000019132">
    <property type="component" value="Unassembled WGS sequence"/>
</dbReference>
<keyword evidence="6" id="KW-0539">Nucleus</keyword>
<dbReference type="HOGENOM" id="CLU_025176_0_0_1"/>
<dbReference type="VEuPathDB" id="FungiDB:PYU1_G002494"/>
<dbReference type="Gene3D" id="1.10.10.1180">
    <property type="entry name" value="MAN1, winged-helix domain"/>
    <property type="match status" value="1"/>
</dbReference>
<dbReference type="InterPro" id="IPR041885">
    <property type="entry name" value="MAN1_winged_helix_dom"/>
</dbReference>
<dbReference type="Pfam" id="PF09402">
    <property type="entry name" value="MSC"/>
    <property type="match status" value="1"/>
</dbReference>
<comment type="subcellular location">
    <subcellularLocation>
        <location evidence="1">Nucleus inner membrane</location>
    </subcellularLocation>
</comment>
<keyword evidence="5 8" id="KW-0472">Membrane</keyword>
<dbReference type="GO" id="GO:0071763">
    <property type="term" value="P:nuclear membrane organization"/>
    <property type="evidence" value="ECO:0007669"/>
    <property type="project" value="TreeGrafter"/>
</dbReference>
<name>K3WC06_GLOUD</name>
<dbReference type="OMA" id="AWLCKSV"/>
<feature type="domain" description="Man1/Src1-like C-terminal" evidence="9">
    <location>
        <begin position="452"/>
        <end position="579"/>
    </location>
</feature>
<organism evidence="10 11">
    <name type="scientific">Globisporangium ultimum (strain ATCC 200006 / CBS 805.95 / DAOM BR144)</name>
    <name type="common">Pythium ultimum</name>
    <dbReference type="NCBI Taxonomy" id="431595"/>
    <lineage>
        <taxon>Eukaryota</taxon>
        <taxon>Sar</taxon>
        <taxon>Stramenopiles</taxon>
        <taxon>Oomycota</taxon>
        <taxon>Peronosporomycetes</taxon>
        <taxon>Pythiales</taxon>
        <taxon>Pythiaceae</taxon>
        <taxon>Globisporangium</taxon>
    </lineage>
</organism>
<protein>
    <recommendedName>
        <fullName evidence="9">Man1/Src1-like C-terminal domain-containing protein</fullName>
    </recommendedName>
</protein>
<evidence type="ECO:0000256" key="3">
    <source>
        <dbReference type="ARBA" id="ARBA00022692"/>
    </source>
</evidence>
<dbReference type="InParanoid" id="K3WC06"/>
<feature type="region of interest" description="Disordered" evidence="7">
    <location>
        <begin position="1"/>
        <end position="22"/>
    </location>
</feature>
<keyword evidence="11" id="KW-1185">Reference proteome</keyword>
<evidence type="ECO:0000256" key="5">
    <source>
        <dbReference type="ARBA" id="ARBA00023136"/>
    </source>
</evidence>
<evidence type="ECO:0000256" key="2">
    <source>
        <dbReference type="ARBA" id="ARBA00022553"/>
    </source>
</evidence>
<dbReference type="GO" id="GO:0034399">
    <property type="term" value="C:nuclear periphery"/>
    <property type="evidence" value="ECO:0007669"/>
    <property type="project" value="TreeGrafter"/>
</dbReference>
<evidence type="ECO:0000313" key="11">
    <source>
        <dbReference type="Proteomes" id="UP000019132"/>
    </source>
</evidence>
<reference evidence="11" key="2">
    <citation type="submission" date="2010-04" db="EMBL/GenBank/DDBJ databases">
        <authorList>
            <person name="Buell R."/>
            <person name="Hamilton J."/>
            <person name="Hostetler J."/>
        </authorList>
    </citation>
    <scope>NUCLEOTIDE SEQUENCE [LARGE SCALE GENOMIC DNA]</scope>
    <source>
        <strain evidence="11">DAOM:BR144</strain>
    </source>
</reference>
<evidence type="ECO:0000259" key="9">
    <source>
        <dbReference type="Pfam" id="PF09402"/>
    </source>
</evidence>
<feature type="transmembrane region" description="Helical" evidence="8">
    <location>
        <begin position="245"/>
        <end position="266"/>
    </location>
</feature>
<keyword evidence="2" id="KW-0597">Phosphoprotein</keyword>